<dbReference type="SUPFAM" id="SSF52058">
    <property type="entry name" value="L domain-like"/>
    <property type="match status" value="1"/>
</dbReference>
<evidence type="ECO:0000313" key="7">
    <source>
        <dbReference type="EMBL" id="KAK4278805.1"/>
    </source>
</evidence>
<gene>
    <name evidence="7" type="ORF">QN277_016602</name>
</gene>
<sequence>MSTMFRMCLLLIFISPALAVLCNPADKKALLQLKQDLNNPYLLASWDPPDSDCCYWDTVTCDRKTHRIISLTISDNVVPLSNFSAQIPPSIANLPYLQSLEFHKLPNLTGPLQPAIARLTQLTFLRISWTNISGPVPSFLAHLKNLTYLDLSFNNLSGTIPSFLSQMPYLGTLHLDRNHLTGSIPESFGYFKGSSPGFYLSHNNLSGHIPKSLNNLNLTFIDLSRNNLEGDASMLFGSNKTVLTVDLSRNHRLAFNLSNMVFPSSLTSLDLNHNKVYGGLPQELTELNLEYLNVSYNSLCGEIPVGGKLQSFDIYSYLHNKCLCGSPLPPCA</sequence>
<dbReference type="Gene3D" id="3.80.10.10">
    <property type="entry name" value="Ribonuclease Inhibitor"/>
    <property type="match status" value="1"/>
</dbReference>
<protein>
    <recommendedName>
        <fullName evidence="6">Leucine-rich repeat-containing N-terminal plant-type domain-containing protein</fullName>
    </recommendedName>
</protein>
<reference evidence="7" key="1">
    <citation type="submission" date="2023-10" db="EMBL/GenBank/DDBJ databases">
        <title>Chromosome-level genome of the transformable northern wattle, Acacia crassicarpa.</title>
        <authorList>
            <person name="Massaro I."/>
            <person name="Sinha N.R."/>
            <person name="Poethig S."/>
            <person name="Leichty A.R."/>
        </authorList>
    </citation>
    <scope>NUCLEOTIDE SEQUENCE</scope>
    <source>
        <strain evidence="7">Acra3RX</strain>
        <tissue evidence="7">Leaf</tissue>
    </source>
</reference>
<evidence type="ECO:0000256" key="4">
    <source>
        <dbReference type="ARBA" id="ARBA00038043"/>
    </source>
</evidence>
<evidence type="ECO:0000313" key="8">
    <source>
        <dbReference type="Proteomes" id="UP001293593"/>
    </source>
</evidence>
<comment type="caution">
    <text evidence="7">The sequence shown here is derived from an EMBL/GenBank/DDBJ whole genome shotgun (WGS) entry which is preliminary data.</text>
</comment>
<proteinExistence type="inferred from homology"/>
<evidence type="ECO:0000256" key="2">
    <source>
        <dbReference type="ARBA" id="ARBA00022614"/>
    </source>
</evidence>
<dbReference type="InterPro" id="IPR032675">
    <property type="entry name" value="LRR_dom_sf"/>
</dbReference>
<evidence type="ECO:0000256" key="1">
    <source>
        <dbReference type="ARBA" id="ARBA00004196"/>
    </source>
</evidence>
<accession>A0AAE1MWY5</accession>
<keyword evidence="8" id="KW-1185">Reference proteome</keyword>
<comment type="subcellular location">
    <subcellularLocation>
        <location evidence="1">Cell envelope</location>
    </subcellularLocation>
</comment>
<keyword evidence="2" id="KW-0433">Leucine-rich repeat</keyword>
<dbReference type="InterPro" id="IPR013210">
    <property type="entry name" value="LRR_N_plant-typ"/>
</dbReference>
<dbReference type="AlphaFoldDB" id="A0AAE1MWY5"/>
<dbReference type="Pfam" id="PF00560">
    <property type="entry name" value="LRR_1"/>
    <property type="match status" value="5"/>
</dbReference>
<dbReference type="InterPro" id="IPR051848">
    <property type="entry name" value="PGIP"/>
</dbReference>
<organism evidence="7 8">
    <name type="scientific">Acacia crassicarpa</name>
    <name type="common">northern wattle</name>
    <dbReference type="NCBI Taxonomy" id="499986"/>
    <lineage>
        <taxon>Eukaryota</taxon>
        <taxon>Viridiplantae</taxon>
        <taxon>Streptophyta</taxon>
        <taxon>Embryophyta</taxon>
        <taxon>Tracheophyta</taxon>
        <taxon>Spermatophyta</taxon>
        <taxon>Magnoliopsida</taxon>
        <taxon>eudicotyledons</taxon>
        <taxon>Gunneridae</taxon>
        <taxon>Pentapetalae</taxon>
        <taxon>rosids</taxon>
        <taxon>fabids</taxon>
        <taxon>Fabales</taxon>
        <taxon>Fabaceae</taxon>
        <taxon>Caesalpinioideae</taxon>
        <taxon>mimosoid clade</taxon>
        <taxon>Acacieae</taxon>
        <taxon>Acacia</taxon>
    </lineage>
</organism>
<feature type="signal peptide" evidence="5">
    <location>
        <begin position="1"/>
        <end position="19"/>
    </location>
</feature>
<dbReference type="PANTHER" id="PTHR48059">
    <property type="entry name" value="POLYGALACTURONASE INHIBITOR 1"/>
    <property type="match status" value="1"/>
</dbReference>
<feature type="chain" id="PRO_5042204177" description="Leucine-rich repeat-containing N-terminal plant-type domain-containing protein" evidence="5">
    <location>
        <begin position="20"/>
        <end position="332"/>
    </location>
</feature>
<comment type="similarity">
    <text evidence="4">Belongs to the polygalacturonase-inhibiting protein family.</text>
</comment>
<evidence type="ECO:0000259" key="6">
    <source>
        <dbReference type="Pfam" id="PF08263"/>
    </source>
</evidence>
<dbReference type="Proteomes" id="UP001293593">
    <property type="component" value="Unassembled WGS sequence"/>
</dbReference>
<dbReference type="PROSITE" id="PS51450">
    <property type="entry name" value="LRR"/>
    <property type="match status" value="1"/>
</dbReference>
<name>A0AAE1MWY5_9FABA</name>
<dbReference type="FunFam" id="3.80.10.10:FF:000348">
    <property type="entry name" value="Polygalacturonase inhibitor 1"/>
    <property type="match status" value="1"/>
</dbReference>
<evidence type="ECO:0000256" key="5">
    <source>
        <dbReference type="SAM" id="SignalP"/>
    </source>
</evidence>
<dbReference type="PANTHER" id="PTHR48059:SF4">
    <property type="entry name" value="POLYGALACTURONASE INHIBITOR 1-RELATED"/>
    <property type="match status" value="1"/>
</dbReference>
<dbReference type="InterPro" id="IPR001611">
    <property type="entry name" value="Leu-rich_rpt"/>
</dbReference>
<keyword evidence="3" id="KW-0677">Repeat</keyword>
<dbReference type="Pfam" id="PF08263">
    <property type="entry name" value="LRRNT_2"/>
    <property type="match status" value="1"/>
</dbReference>
<dbReference type="EMBL" id="JAWXYG010000003">
    <property type="protein sequence ID" value="KAK4278805.1"/>
    <property type="molecule type" value="Genomic_DNA"/>
</dbReference>
<evidence type="ECO:0000256" key="3">
    <source>
        <dbReference type="ARBA" id="ARBA00022737"/>
    </source>
</evidence>
<keyword evidence="5" id="KW-0732">Signal</keyword>
<feature type="domain" description="Leucine-rich repeat-containing N-terminal plant-type" evidence="6">
    <location>
        <begin position="24"/>
        <end position="62"/>
    </location>
</feature>